<organism evidence="10">
    <name type="scientific">Chaetomium thermophilum (strain DSM 1495 / CBS 144.50 / IMI 039719)</name>
    <name type="common">Thermochaetoides thermophila</name>
    <dbReference type="NCBI Taxonomy" id="759272"/>
    <lineage>
        <taxon>Eukaryota</taxon>
        <taxon>Fungi</taxon>
        <taxon>Dikarya</taxon>
        <taxon>Ascomycota</taxon>
        <taxon>Pezizomycotina</taxon>
        <taxon>Sordariomycetes</taxon>
        <taxon>Sordariomycetidae</taxon>
        <taxon>Sordariales</taxon>
        <taxon>Chaetomiaceae</taxon>
        <taxon>Thermochaetoides</taxon>
    </lineage>
</organism>
<reference evidence="9 10" key="1">
    <citation type="journal article" date="2011" name="Cell">
        <title>Insight into structure and assembly of the nuclear pore complex by utilizing the genome of a eukaryotic thermophile.</title>
        <authorList>
            <person name="Amlacher S."/>
            <person name="Sarges P."/>
            <person name="Flemming D."/>
            <person name="van Noort V."/>
            <person name="Kunze R."/>
            <person name="Devos D.P."/>
            <person name="Arumugam M."/>
            <person name="Bork P."/>
            <person name="Hurt E."/>
        </authorList>
    </citation>
    <scope>NUCLEOTIDE SEQUENCE [LARGE SCALE GENOMIC DNA]</scope>
    <source>
        <strain evidence="10">DSM 1495 / CBS 144.50 / IMI 039719</strain>
    </source>
</reference>
<evidence type="ECO:0000313" key="9">
    <source>
        <dbReference type="EMBL" id="EGS18547.1"/>
    </source>
</evidence>
<accession>G0SDE6</accession>
<dbReference type="SUPFAM" id="SSF103473">
    <property type="entry name" value="MFS general substrate transporter"/>
    <property type="match status" value="1"/>
</dbReference>
<protein>
    <submittedName>
        <fullName evidence="9">Putative multidrug resistance transporter protein</fullName>
    </submittedName>
</protein>
<keyword evidence="2" id="KW-0813">Transport</keyword>
<feature type="compositionally biased region" description="Basic and acidic residues" evidence="6">
    <location>
        <begin position="37"/>
        <end position="61"/>
    </location>
</feature>
<dbReference type="GO" id="GO:0005886">
    <property type="term" value="C:plasma membrane"/>
    <property type="evidence" value="ECO:0007669"/>
    <property type="project" value="TreeGrafter"/>
</dbReference>
<evidence type="ECO:0000256" key="3">
    <source>
        <dbReference type="ARBA" id="ARBA00022692"/>
    </source>
</evidence>
<dbReference type="FunFam" id="1.20.1250.20:FF:000172">
    <property type="entry name" value="MFS multidrug resistance transporter"/>
    <property type="match status" value="1"/>
</dbReference>
<evidence type="ECO:0000256" key="4">
    <source>
        <dbReference type="ARBA" id="ARBA00022989"/>
    </source>
</evidence>
<feature type="transmembrane region" description="Helical" evidence="7">
    <location>
        <begin position="243"/>
        <end position="264"/>
    </location>
</feature>
<feature type="transmembrane region" description="Helical" evidence="7">
    <location>
        <begin position="304"/>
        <end position="322"/>
    </location>
</feature>
<dbReference type="GO" id="GO:0010509">
    <property type="term" value="P:intracellular polyamine homeostasis"/>
    <property type="evidence" value="ECO:0007669"/>
    <property type="project" value="TreeGrafter"/>
</dbReference>
<dbReference type="Proteomes" id="UP000008066">
    <property type="component" value="Unassembled WGS sequence"/>
</dbReference>
<dbReference type="Gene3D" id="1.20.1720.10">
    <property type="entry name" value="Multidrug resistance protein D"/>
    <property type="match status" value="1"/>
</dbReference>
<evidence type="ECO:0000259" key="8">
    <source>
        <dbReference type="PROSITE" id="PS50850"/>
    </source>
</evidence>
<dbReference type="Pfam" id="PF07690">
    <property type="entry name" value="MFS_1"/>
    <property type="match status" value="1"/>
</dbReference>
<evidence type="ECO:0000256" key="7">
    <source>
        <dbReference type="SAM" id="Phobius"/>
    </source>
</evidence>
<feature type="transmembrane region" description="Helical" evidence="7">
    <location>
        <begin position="376"/>
        <end position="395"/>
    </location>
</feature>
<dbReference type="InterPro" id="IPR036259">
    <property type="entry name" value="MFS_trans_sf"/>
</dbReference>
<evidence type="ECO:0000313" key="10">
    <source>
        <dbReference type="Proteomes" id="UP000008066"/>
    </source>
</evidence>
<dbReference type="eggNOG" id="KOG0255">
    <property type="taxonomic scope" value="Eukaryota"/>
</dbReference>
<dbReference type="PROSITE" id="PS50850">
    <property type="entry name" value="MFS"/>
    <property type="match status" value="1"/>
</dbReference>
<feature type="compositionally biased region" description="Basic and acidic residues" evidence="6">
    <location>
        <begin position="70"/>
        <end position="89"/>
    </location>
</feature>
<feature type="transmembrane region" description="Helical" evidence="7">
    <location>
        <begin position="494"/>
        <end position="516"/>
    </location>
</feature>
<dbReference type="KEGG" id="cthr:CTHT_0051510"/>
<dbReference type="GeneID" id="18259189"/>
<evidence type="ECO:0000256" key="5">
    <source>
        <dbReference type="ARBA" id="ARBA00023136"/>
    </source>
</evidence>
<keyword evidence="10" id="KW-1185">Reference proteome</keyword>
<keyword evidence="3 7" id="KW-0812">Transmembrane</keyword>
<name>G0SDE6_CHATD</name>
<sequence>MVMAVDDLIPNPYTTAPDKKPSSTQSARAEDAAVPDPLDRREHSSAADTDLEKGADEKDVSDIGVVEGGHTSHTETVTDHHDDDNDHHNGSQTNEKPPTDEPLTRLSSFARSSRVVPRNERRGLLAQLAIIPEIESPYEYRNSTKWLITAIVALVGAAGPMGSGIFLPALPSISDDLGASETVTNLTIAFYMLAMSIFPLWWSSFSETLGRRTIYLVSFSLFVLFSVLSAISRNIAMLVVMRILGGGASASVQAVGAGTIADLWEPAERGRAMGFFYLGPLIGPLLSPIIGGSLAQGFGWRATMWFLAIFGGVMLLLLLFCLPETLTRSRLPPRDKKNPLTRTTSRASSISQAASLFHHFVISPLHPLTHLRHPPVLITVYTASIAFFSLFIMNISVSHTFSSPPYNLRPIPVGLLYLGPSLGYIAASMLGGRWIDRIMAREARKAGRWDPNEPGKLVYLPEDRMRENMWLASTLYPGALICVVAQPLIEAMGNGWLCTMVGLVAWVTGNVAIWALRKKGAEWRVEMDRRLNKGR</sequence>
<feature type="transmembrane region" description="Helical" evidence="7">
    <location>
        <begin position="146"/>
        <end position="170"/>
    </location>
</feature>
<feature type="domain" description="Major facilitator superfamily (MFS) profile" evidence="8">
    <location>
        <begin position="148"/>
        <end position="535"/>
    </location>
</feature>
<feature type="transmembrane region" description="Helical" evidence="7">
    <location>
        <begin position="469"/>
        <end position="488"/>
    </location>
</feature>
<keyword evidence="5 7" id="KW-0472">Membrane</keyword>
<dbReference type="PANTHER" id="PTHR23502">
    <property type="entry name" value="MAJOR FACILITATOR SUPERFAMILY"/>
    <property type="match status" value="1"/>
</dbReference>
<feature type="transmembrane region" description="Helical" evidence="7">
    <location>
        <begin position="276"/>
        <end position="298"/>
    </location>
</feature>
<dbReference type="AlphaFoldDB" id="G0SDE6"/>
<feature type="transmembrane region" description="Helical" evidence="7">
    <location>
        <begin position="182"/>
        <end position="202"/>
    </location>
</feature>
<evidence type="ECO:0000256" key="2">
    <source>
        <dbReference type="ARBA" id="ARBA00022448"/>
    </source>
</evidence>
<gene>
    <name evidence="9" type="ORF">CTHT_0051510</name>
</gene>
<dbReference type="EMBL" id="GL988045">
    <property type="protein sequence ID" value="EGS18547.1"/>
    <property type="molecule type" value="Genomic_DNA"/>
</dbReference>
<dbReference type="PANTHER" id="PTHR23502:SF5">
    <property type="entry name" value="QUINIDINE RESISTANCE PROTEIN 3"/>
    <property type="match status" value="1"/>
</dbReference>
<dbReference type="GO" id="GO:0015203">
    <property type="term" value="F:polyamine transmembrane transporter activity"/>
    <property type="evidence" value="ECO:0007669"/>
    <property type="project" value="TreeGrafter"/>
</dbReference>
<keyword evidence="4 7" id="KW-1133">Transmembrane helix</keyword>
<dbReference type="HOGENOM" id="CLU_008455_8_5_1"/>
<dbReference type="OrthoDB" id="3936150at2759"/>
<dbReference type="InterPro" id="IPR020846">
    <property type="entry name" value="MFS_dom"/>
</dbReference>
<feature type="transmembrane region" description="Helical" evidence="7">
    <location>
        <begin position="214"/>
        <end position="231"/>
    </location>
</feature>
<comment type="subcellular location">
    <subcellularLocation>
        <location evidence="1">Membrane</location>
        <topology evidence="1">Multi-pass membrane protein</topology>
    </subcellularLocation>
</comment>
<dbReference type="RefSeq" id="XP_006695492.1">
    <property type="nucleotide sequence ID" value="XM_006695429.1"/>
</dbReference>
<feature type="region of interest" description="Disordered" evidence="6">
    <location>
        <begin position="1"/>
        <end position="114"/>
    </location>
</feature>
<evidence type="ECO:0000256" key="1">
    <source>
        <dbReference type="ARBA" id="ARBA00004141"/>
    </source>
</evidence>
<feature type="transmembrane region" description="Helical" evidence="7">
    <location>
        <begin position="415"/>
        <end position="435"/>
    </location>
</feature>
<dbReference type="OMA" id="WIMAREA"/>
<dbReference type="InterPro" id="IPR011701">
    <property type="entry name" value="MFS"/>
</dbReference>
<evidence type="ECO:0000256" key="6">
    <source>
        <dbReference type="SAM" id="MobiDB-lite"/>
    </source>
</evidence>
<proteinExistence type="predicted"/>